<keyword evidence="2" id="KW-1185">Reference proteome</keyword>
<sequence>MQTDSKTVQTEKYSVPFVERTGMRPAEKRAGYVNMLMPLAGNENHVGVMYMGAFTVLAEAAAATPAIDFLDKQRFFPIIKDLYVDFRKPASSDVTAEYSLSADDIAALQADLERKGSAGYLAEMQIKDVSGETVAEAKVTVKLLSHGFKK</sequence>
<evidence type="ECO:0000313" key="2">
    <source>
        <dbReference type="Proteomes" id="UP000663923"/>
    </source>
</evidence>
<accession>A0ABX7T747</accession>
<protein>
    <submittedName>
        <fullName evidence="1">YiiD C-terminal domain-containing protein</fullName>
    </submittedName>
</protein>
<dbReference type="RefSeq" id="WP_207988652.1">
    <property type="nucleotide sequence ID" value="NZ_CP071794.1"/>
</dbReference>
<dbReference type="InterPro" id="IPR029069">
    <property type="entry name" value="HotDog_dom_sf"/>
</dbReference>
<evidence type="ECO:0000313" key="1">
    <source>
        <dbReference type="EMBL" id="QTD56733.1"/>
    </source>
</evidence>
<name>A0ABX7T747_9SPHN</name>
<dbReference type="InterPro" id="IPR027961">
    <property type="entry name" value="DUF4442"/>
</dbReference>
<dbReference type="Pfam" id="PF14539">
    <property type="entry name" value="DUF4442"/>
    <property type="match status" value="1"/>
</dbReference>
<reference evidence="1 2" key="1">
    <citation type="submission" date="2021-03" db="EMBL/GenBank/DDBJ databases">
        <title>Complete genome of Parasphingorhabdus_sp.JHSY0214.</title>
        <authorList>
            <person name="Yoo J.H."/>
            <person name="Bae J.W."/>
        </authorList>
    </citation>
    <scope>NUCLEOTIDE SEQUENCE [LARGE SCALE GENOMIC DNA]</scope>
    <source>
        <strain evidence="1 2">JHSY0214</strain>
    </source>
</reference>
<dbReference type="Proteomes" id="UP000663923">
    <property type="component" value="Chromosome"/>
</dbReference>
<proteinExistence type="predicted"/>
<dbReference type="Gene3D" id="3.10.129.10">
    <property type="entry name" value="Hotdog Thioesterase"/>
    <property type="match status" value="1"/>
</dbReference>
<organism evidence="1 2">
    <name type="scientific">Parasphingorhabdus cellanae</name>
    <dbReference type="NCBI Taxonomy" id="2806553"/>
    <lineage>
        <taxon>Bacteria</taxon>
        <taxon>Pseudomonadati</taxon>
        <taxon>Pseudomonadota</taxon>
        <taxon>Alphaproteobacteria</taxon>
        <taxon>Sphingomonadales</taxon>
        <taxon>Sphingomonadaceae</taxon>
        <taxon>Parasphingorhabdus</taxon>
    </lineage>
</organism>
<dbReference type="SUPFAM" id="SSF54637">
    <property type="entry name" value="Thioesterase/thiol ester dehydrase-isomerase"/>
    <property type="match status" value="1"/>
</dbReference>
<gene>
    <name evidence="1" type="ORF">J4G78_03910</name>
</gene>
<dbReference type="EMBL" id="CP071794">
    <property type="protein sequence ID" value="QTD56733.1"/>
    <property type="molecule type" value="Genomic_DNA"/>
</dbReference>